<dbReference type="STRING" id="1044.EH31_01385"/>
<accession>A0A074MEZ9</accession>
<proteinExistence type="predicted"/>
<feature type="compositionally biased region" description="Basic residues" evidence="1">
    <location>
        <begin position="180"/>
        <end position="189"/>
    </location>
</feature>
<gene>
    <name evidence="2" type="ORF">EH31_01385</name>
</gene>
<dbReference type="RefSeq" id="WP_034957630.1">
    <property type="nucleotide sequence ID" value="NZ_JMIW01000001.1"/>
</dbReference>
<evidence type="ECO:0000256" key="1">
    <source>
        <dbReference type="SAM" id="MobiDB-lite"/>
    </source>
</evidence>
<dbReference type="AlphaFoldDB" id="A0A074MEZ9"/>
<feature type="region of interest" description="Disordered" evidence="1">
    <location>
        <begin position="1"/>
        <end position="20"/>
    </location>
</feature>
<dbReference type="EMBL" id="JMIW01000001">
    <property type="protein sequence ID" value="KEO91345.1"/>
    <property type="molecule type" value="Genomic_DNA"/>
</dbReference>
<reference evidence="2 3" key="1">
    <citation type="submission" date="2014-04" db="EMBL/GenBank/DDBJ databases">
        <title>A comprehensive comparison of genomes of Erythrobacter spp. strains.</title>
        <authorList>
            <person name="Zheng Q."/>
        </authorList>
    </citation>
    <scope>NUCLEOTIDE SEQUENCE [LARGE SCALE GENOMIC DNA]</scope>
    <source>
        <strain evidence="2 3">DSM 6997</strain>
    </source>
</reference>
<protein>
    <recommendedName>
        <fullName evidence="4">DUF883 domain-containing protein</fullName>
    </recommendedName>
</protein>
<feature type="compositionally biased region" description="Basic and acidic residues" evidence="1">
    <location>
        <begin position="190"/>
        <end position="202"/>
    </location>
</feature>
<organism evidence="2 3">
    <name type="scientific">Erythrobacter longus</name>
    <dbReference type="NCBI Taxonomy" id="1044"/>
    <lineage>
        <taxon>Bacteria</taxon>
        <taxon>Pseudomonadati</taxon>
        <taxon>Pseudomonadota</taxon>
        <taxon>Alphaproteobacteria</taxon>
        <taxon>Sphingomonadales</taxon>
        <taxon>Erythrobacteraceae</taxon>
        <taxon>Erythrobacter/Porphyrobacter group</taxon>
        <taxon>Erythrobacter</taxon>
    </lineage>
</organism>
<sequence length="202" mass="21126">MTPELSQDETKRDALRQKIEANERRIAERTLGEQAKETIDAAVDYTRENPLKVIGGAVVIGLAIGLMTQPGRRVARKAASSAASAATGAASKVGGAASSATGAAASKVKTAAKDRTNAVWVLIGDALVGYAIKLIDDALGGPNAAKDTLEDLGDTAASKARSLRREASYLAGSAADKSRSATRRTKRRAERAVRDLTDRISH</sequence>
<keyword evidence="3" id="KW-1185">Reference proteome</keyword>
<dbReference type="Proteomes" id="UP000027647">
    <property type="component" value="Unassembled WGS sequence"/>
</dbReference>
<comment type="caution">
    <text evidence="2">The sequence shown here is derived from an EMBL/GenBank/DDBJ whole genome shotgun (WGS) entry which is preliminary data.</text>
</comment>
<feature type="compositionally biased region" description="Basic and acidic residues" evidence="1">
    <location>
        <begin position="8"/>
        <end position="20"/>
    </location>
</feature>
<evidence type="ECO:0008006" key="4">
    <source>
        <dbReference type="Google" id="ProtNLM"/>
    </source>
</evidence>
<name>A0A074MEZ9_ERYLO</name>
<feature type="region of interest" description="Disordered" evidence="1">
    <location>
        <begin position="170"/>
        <end position="202"/>
    </location>
</feature>
<evidence type="ECO:0000313" key="3">
    <source>
        <dbReference type="Proteomes" id="UP000027647"/>
    </source>
</evidence>
<evidence type="ECO:0000313" key="2">
    <source>
        <dbReference type="EMBL" id="KEO91345.1"/>
    </source>
</evidence>
<dbReference type="eggNOG" id="ENOG5030RIG">
    <property type="taxonomic scope" value="Bacteria"/>
</dbReference>